<accession>A0A918CJ22</accession>
<evidence type="ECO:0000256" key="1">
    <source>
        <dbReference type="SAM" id="SignalP"/>
    </source>
</evidence>
<evidence type="ECO:0000313" key="3">
    <source>
        <dbReference type="Proteomes" id="UP000603865"/>
    </source>
</evidence>
<proteinExistence type="predicted"/>
<dbReference type="Proteomes" id="UP000603865">
    <property type="component" value="Unassembled WGS sequence"/>
</dbReference>
<feature type="chain" id="PRO_5036816118" description="DUF4397 domain-containing protein" evidence="1">
    <location>
        <begin position="24"/>
        <end position="210"/>
    </location>
</feature>
<reference evidence="2" key="1">
    <citation type="journal article" date="2014" name="Int. J. Syst. Evol. Microbiol.">
        <title>Complete genome sequence of Corynebacterium casei LMG S-19264T (=DSM 44701T), isolated from a smear-ripened cheese.</title>
        <authorList>
            <consortium name="US DOE Joint Genome Institute (JGI-PGF)"/>
            <person name="Walter F."/>
            <person name="Albersmeier A."/>
            <person name="Kalinowski J."/>
            <person name="Ruckert C."/>
        </authorList>
    </citation>
    <scope>NUCLEOTIDE SEQUENCE</scope>
    <source>
        <strain evidence="2">JCM 31311</strain>
    </source>
</reference>
<evidence type="ECO:0000313" key="2">
    <source>
        <dbReference type="EMBL" id="GGR23566.1"/>
    </source>
</evidence>
<name>A0A918CJ22_9DEIO</name>
<comment type="caution">
    <text evidence="2">The sequence shown here is derived from an EMBL/GenBank/DDBJ whole genome shotgun (WGS) entry which is preliminary data.</text>
</comment>
<sequence length="210" mass="22833">MGWVSCTMRTLLLTLLLSGMANAATTLYTVTVKTSPPFLHNVFQVYAGRRAVLGTPLASVMGTTATFKLAAGIYTVIATQADDVVQQYEEGRAQFTVRSNQAVTVPIDPYPVMDQAGKATLSRLLSGLKGRPVACEPGAVNDLCATVMSPVQRVAHRVDTVTHAKRLEFWQGVEADEGHWTGKIVVGANTYVLYILPLDVTRSFLVFERE</sequence>
<keyword evidence="3" id="KW-1185">Reference proteome</keyword>
<keyword evidence="1" id="KW-0732">Signal</keyword>
<feature type="signal peptide" evidence="1">
    <location>
        <begin position="1"/>
        <end position="23"/>
    </location>
</feature>
<reference evidence="2" key="2">
    <citation type="submission" date="2020-09" db="EMBL/GenBank/DDBJ databases">
        <authorList>
            <person name="Sun Q."/>
            <person name="Ohkuma M."/>
        </authorList>
    </citation>
    <scope>NUCLEOTIDE SEQUENCE</scope>
    <source>
        <strain evidence="2">JCM 31311</strain>
    </source>
</reference>
<protein>
    <recommendedName>
        <fullName evidence="4">DUF4397 domain-containing protein</fullName>
    </recommendedName>
</protein>
<dbReference type="EMBL" id="BMQL01000031">
    <property type="protein sequence ID" value="GGR23566.1"/>
    <property type="molecule type" value="Genomic_DNA"/>
</dbReference>
<dbReference type="AlphaFoldDB" id="A0A918CJ22"/>
<gene>
    <name evidence="2" type="ORF">GCM10008957_39300</name>
</gene>
<evidence type="ECO:0008006" key="4">
    <source>
        <dbReference type="Google" id="ProtNLM"/>
    </source>
</evidence>
<organism evidence="2 3">
    <name type="scientific">Deinococcus ruber</name>
    <dbReference type="NCBI Taxonomy" id="1848197"/>
    <lineage>
        <taxon>Bacteria</taxon>
        <taxon>Thermotogati</taxon>
        <taxon>Deinococcota</taxon>
        <taxon>Deinococci</taxon>
        <taxon>Deinococcales</taxon>
        <taxon>Deinococcaceae</taxon>
        <taxon>Deinococcus</taxon>
    </lineage>
</organism>